<gene>
    <name evidence="1" type="ORF">N47_D30240</name>
</gene>
<sequence length="71" mass="8337">MIAHETIGQLQSISVGERLHLMEILLNSLKQDMKNMERKAQPKLKRFKVRTFNLGQEIHADRDIIYAERGF</sequence>
<name>E1YHU6_9BACT</name>
<reference evidence="1" key="1">
    <citation type="journal article" date="2011" name="Environ. Microbiol.">
        <title>Genomic insights into the metabolic potential of the polycyclic aromatic hydrocarbon degrading sulfate-reducing Deltaproteobacterium N47.</title>
        <authorList>
            <person name="Bergmann F."/>
            <person name="Selesi D."/>
            <person name="Weinmaier T."/>
            <person name="Tischler P."/>
            <person name="Rattei T."/>
            <person name="Meckenstock R.U."/>
        </authorList>
    </citation>
    <scope>NUCLEOTIDE SEQUENCE</scope>
</reference>
<evidence type="ECO:0000313" key="1">
    <source>
        <dbReference type="EMBL" id="CBX30215.1"/>
    </source>
</evidence>
<organism evidence="1">
    <name type="scientific">uncultured Desulfobacterium sp</name>
    <dbReference type="NCBI Taxonomy" id="201089"/>
    <lineage>
        <taxon>Bacteria</taxon>
        <taxon>Pseudomonadati</taxon>
        <taxon>Thermodesulfobacteriota</taxon>
        <taxon>Desulfobacteria</taxon>
        <taxon>Desulfobacterales</taxon>
        <taxon>Desulfobacteriaceae</taxon>
        <taxon>Desulfobacterium</taxon>
        <taxon>environmental samples</taxon>
    </lineage>
</organism>
<proteinExistence type="predicted"/>
<protein>
    <submittedName>
        <fullName evidence="1">Uncharacterized protein</fullName>
    </submittedName>
</protein>
<dbReference type="AlphaFoldDB" id="E1YHU6"/>
<accession>E1YHU6</accession>
<dbReference type="EMBL" id="FR695874">
    <property type="protein sequence ID" value="CBX30215.1"/>
    <property type="molecule type" value="Genomic_DNA"/>
</dbReference>